<protein>
    <submittedName>
        <fullName evidence="1">Uncharacterized protein</fullName>
    </submittedName>
</protein>
<keyword evidence="2" id="KW-1185">Reference proteome</keyword>
<gene>
    <name evidence="1" type="ORF">HPB50_018750</name>
</gene>
<comment type="caution">
    <text evidence="1">The sequence shown here is derived from an EMBL/GenBank/DDBJ whole genome shotgun (WGS) entry which is preliminary data.</text>
</comment>
<reference evidence="1" key="1">
    <citation type="submission" date="2020-05" db="EMBL/GenBank/DDBJ databases">
        <title>Large-scale comparative analyses of tick genomes elucidate their genetic diversity and vector capacities.</title>
        <authorList>
            <person name="Jia N."/>
            <person name="Wang J."/>
            <person name="Shi W."/>
            <person name="Du L."/>
            <person name="Sun Y."/>
            <person name="Zhan W."/>
            <person name="Jiang J."/>
            <person name="Wang Q."/>
            <person name="Zhang B."/>
            <person name="Ji P."/>
            <person name="Sakyi L.B."/>
            <person name="Cui X."/>
            <person name="Yuan T."/>
            <person name="Jiang B."/>
            <person name="Yang W."/>
            <person name="Lam T.T.-Y."/>
            <person name="Chang Q."/>
            <person name="Ding S."/>
            <person name="Wang X."/>
            <person name="Zhu J."/>
            <person name="Ruan X."/>
            <person name="Zhao L."/>
            <person name="Wei J."/>
            <person name="Que T."/>
            <person name="Du C."/>
            <person name="Cheng J."/>
            <person name="Dai P."/>
            <person name="Han X."/>
            <person name="Huang E."/>
            <person name="Gao Y."/>
            <person name="Liu J."/>
            <person name="Shao H."/>
            <person name="Ye R."/>
            <person name="Li L."/>
            <person name="Wei W."/>
            <person name="Wang X."/>
            <person name="Wang C."/>
            <person name="Yang T."/>
            <person name="Huo Q."/>
            <person name="Li W."/>
            <person name="Guo W."/>
            <person name="Chen H."/>
            <person name="Zhou L."/>
            <person name="Ni X."/>
            <person name="Tian J."/>
            <person name="Zhou Y."/>
            <person name="Sheng Y."/>
            <person name="Liu T."/>
            <person name="Pan Y."/>
            <person name="Xia L."/>
            <person name="Li J."/>
            <person name="Zhao F."/>
            <person name="Cao W."/>
        </authorList>
    </citation>
    <scope>NUCLEOTIDE SEQUENCE</scope>
    <source>
        <strain evidence="1">Hyas-2018</strain>
    </source>
</reference>
<sequence length="292" mass="31130">MAESRPSAAEEPADGGPPSPGAASHSDGSVFSDEGDKTIIALDYPYNIPPVLDNVGHCYLGNMLRSAGLLLDCSGFLALQSRNSTCSTPISRTVKNFACRRRGNASWLIDFDCAAPNGVSDSSRLTLESWPSDWRPEAPSFPTLDGNDFIVWQHSSSVTMAGLRSTVYKRGGRDTSRAVGTPESTAVCEEGANSSTSEQWPQLAQDADVKASVNKDTQVSPDDADADKPESMDLSGAPVKRPHEDAEETATRPVGEGQPPSKTAPHRRTPYRPRSKRATSRSAAETPPSAPT</sequence>
<evidence type="ECO:0000313" key="2">
    <source>
        <dbReference type="Proteomes" id="UP000821845"/>
    </source>
</evidence>
<dbReference type="EMBL" id="CM023486">
    <property type="protein sequence ID" value="KAH6928699.1"/>
    <property type="molecule type" value="Genomic_DNA"/>
</dbReference>
<organism evidence="1 2">
    <name type="scientific">Hyalomma asiaticum</name>
    <name type="common">Tick</name>
    <dbReference type="NCBI Taxonomy" id="266040"/>
    <lineage>
        <taxon>Eukaryota</taxon>
        <taxon>Metazoa</taxon>
        <taxon>Ecdysozoa</taxon>
        <taxon>Arthropoda</taxon>
        <taxon>Chelicerata</taxon>
        <taxon>Arachnida</taxon>
        <taxon>Acari</taxon>
        <taxon>Parasitiformes</taxon>
        <taxon>Ixodida</taxon>
        <taxon>Ixodoidea</taxon>
        <taxon>Ixodidae</taxon>
        <taxon>Hyalomminae</taxon>
        <taxon>Hyalomma</taxon>
    </lineage>
</organism>
<dbReference type="Proteomes" id="UP000821845">
    <property type="component" value="Chromosome 6"/>
</dbReference>
<name>A0ACB7S4N7_HYAAI</name>
<proteinExistence type="predicted"/>
<evidence type="ECO:0000313" key="1">
    <source>
        <dbReference type="EMBL" id="KAH6928699.1"/>
    </source>
</evidence>
<accession>A0ACB7S4N7</accession>